<name>A0A8J4BC58_9CHLO</name>
<keyword evidence="3" id="KW-1185">Reference proteome</keyword>
<protein>
    <recommendedName>
        <fullName evidence="1">ATPase dynein-related AAA domain-containing protein</fullName>
    </recommendedName>
</protein>
<feature type="domain" description="ATPase dynein-related AAA" evidence="1">
    <location>
        <begin position="15"/>
        <end position="88"/>
    </location>
</feature>
<accession>A0A8J4BC58</accession>
<dbReference type="EMBL" id="BNCO01000029">
    <property type="protein sequence ID" value="GIL57969.1"/>
    <property type="molecule type" value="Genomic_DNA"/>
</dbReference>
<dbReference type="PANTHER" id="PTHR43473">
    <property type="entry name" value="MAGNESIUM-CHELATASE SUBUNIT CHLD, CHLOROPLASTIC"/>
    <property type="match status" value="1"/>
</dbReference>
<dbReference type="Pfam" id="PF07728">
    <property type="entry name" value="AAA_5"/>
    <property type="match status" value="1"/>
</dbReference>
<dbReference type="AlphaFoldDB" id="A0A8J4BC58"/>
<evidence type="ECO:0000259" key="1">
    <source>
        <dbReference type="Pfam" id="PF07728"/>
    </source>
</evidence>
<dbReference type="InterPro" id="IPR027417">
    <property type="entry name" value="P-loop_NTPase"/>
</dbReference>
<proteinExistence type="predicted"/>
<dbReference type="Gene3D" id="3.40.50.300">
    <property type="entry name" value="P-loop containing nucleotide triphosphate hydrolases"/>
    <property type="match status" value="1"/>
</dbReference>
<evidence type="ECO:0000313" key="3">
    <source>
        <dbReference type="Proteomes" id="UP000747399"/>
    </source>
</evidence>
<dbReference type="GO" id="GO:0016887">
    <property type="term" value="F:ATP hydrolysis activity"/>
    <property type="evidence" value="ECO:0007669"/>
    <property type="project" value="InterPro"/>
</dbReference>
<sequence length="150" mass="16543">IGSGPVKPKLRSAPFVQIPLGVTEDRLVGTVDIEASMKEGRTVFQPGLLAEAHRGILYVDEINLLDDGIANLLLSILSNGVNLIEREGVSISHPRWPSWLPWPQAIHFYQVWHCPRKHPSPPPSFCSSTAVGYRDGNNLYSFSSSSPHHP</sequence>
<gene>
    <name evidence="2" type="ORF">Vafri_13172</name>
</gene>
<dbReference type="InterPro" id="IPR011704">
    <property type="entry name" value="ATPase_dyneun-rel_AAA"/>
</dbReference>
<feature type="non-terminal residue" evidence="2">
    <location>
        <position position="1"/>
    </location>
</feature>
<reference evidence="2" key="1">
    <citation type="journal article" date="2021" name="Proc. Natl. Acad. Sci. U.S.A.">
        <title>Three genomes in the algal genus Volvox reveal the fate of a haploid sex-determining region after a transition to homothallism.</title>
        <authorList>
            <person name="Yamamoto K."/>
            <person name="Hamaji T."/>
            <person name="Kawai-Toyooka H."/>
            <person name="Matsuzaki R."/>
            <person name="Takahashi F."/>
            <person name="Nishimura Y."/>
            <person name="Kawachi M."/>
            <person name="Noguchi H."/>
            <person name="Minakuchi Y."/>
            <person name="Umen J.G."/>
            <person name="Toyoda A."/>
            <person name="Nozaki H."/>
        </authorList>
    </citation>
    <scope>NUCLEOTIDE SEQUENCE</scope>
    <source>
        <strain evidence="2">NIES-3780</strain>
    </source>
</reference>
<evidence type="ECO:0000313" key="2">
    <source>
        <dbReference type="EMBL" id="GIL57969.1"/>
    </source>
</evidence>
<dbReference type="Proteomes" id="UP000747399">
    <property type="component" value="Unassembled WGS sequence"/>
</dbReference>
<dbReference type="GO" id="GO:0005524">
    <property type="term" value="F:ATP binding"/>
    <property type="evidence" value="ECO:0007669"/>
    <property type="project" value="InterPro"/>
</dbReference>
<comment type="caution">
    <text evidence="2">The sequence shown here is derived from an EMBL/GenBank/DDBJ whole genome shotgun (WGS) entry which is preliminary data.</text>
</comment>
<dbReference type="SUPFAM" id="SSF52540">
    <property type="entry name" value="P-loop containing nucleoside triphosphate hydrolases"/>
    <property type="match status" value="1"/>
</dbReference>
<organism evidence="2 3">
    <name type="scientific">Volvox africanus</name>
    <dbReference type="NCBI Taxonomy" id="51714"/>
    <lineage>
        <taxon>Eukaryota</taxon>
        <taxon>Viridiplantae</taxon>
        <taxon>Chlorophyta</taxon>
        <taxon>core chlorophytes</taxon>
        <taxon>Chlorophyceae</taxon>
        <taxon>CS clade</taxon>
        <taxon>Chlamydomonadales</taxon>
        <taxon>Volvocaceae</taxon>
        <taxon>Volvox</taxon>
    </lineage>
</organism>
<dbReference type="PANTHER" id="PTHR43473:SF2">
    <property type="entry name" value="MAGNESIUM-CHELATASE SUBUNIT CHLD, CHLOROPLASTIC"/>
    <property type="match status" value="1"/>
</dbReference>